<dbReference type="SMART" id="SM00082">
    <property type="entry name" value="LRRCT"/>
    <property type="match status" value="1"/>
</dbReference>
<reference evidence="8 9" key="1">
    <citation type="journal article" date="2023" name="Genes (Basel)">
        <title>Chromosome-Level Genome Assembly and Circadian Gene Repertoire of the Patagonia Blennie Eleginops maclovinus-The Closest Ancestral Proxy of Antarctic Cryonotothenioids.</title>
        <authorList>
            <person name="Cheng C.C."/>
            <person name="Rivera-Colon A.G."/>
            <person name="Minhas B.F."/>
            <person name="Wilson L."/>
            <person name="Rayamajhi N."/>
            <person name="Vargas-Chacoff L."/>
            <person name="Catchen J.M."/>
        </authorList>
    </citation>
    <scope>NUCLEOTIDE SEQUENCE [LARGE SCALE GENOMIC DNA]</scope>
    <source>
        <strain evidence="8">JMC-PN-2008</strain>
    </source>
</reference>
<feature type="domain" description="LRRNT" evidence="6">
    <location>
        <begin position="20"/>
        <end position="54"/>
    </location>
</feature>
<evidence type="ECO:0000256" key="2">
    <source>
        <dbReference type="ARBA" id="ARBA00022729"/>
    </source>
</evidence>
<dbReference type="InterPro" id="IPR001611">
    <property type="entry name" value="Leu-rich_rpt"/>
</dbReference>
<dbReference type="AlphaFoldDB" id="A0AAN8AAG1"/>
<dbReference type="InterPro" id="IPR003591">
    <property type="entry name" value="Leu-rich_rpt_typical-subtyp"/>
</dbReference>
<dbReference type="PRINTS" id="PR00019">
    <property type="entry name" value="LEURICHRPT"/>
</dbReference>
<dbReference type="GO" id="GO:0090090">
    <property type="term" value="P:negative regulation of canonical Wnt signaling pathway"/>
    <property type="evidence" value="ECO:0007669"/>
    <property type="project" value="TreeGrafter"/>
</dbReference>
<dbReference type="SUPFAM" id="SSF52058">
    <property type="entry name" value="L domain-like"/>
    <property type="match status" value="1"/>
</dbReference>
<feature type="signal peptide" evidence="5">
    <location>
        <begin position="1"/>
        <end position="19"/>
    </location>
</feature>
<dbReference type="PROSITE" id="PS51450">
    <property type="entry name" value="LRR"/>
    <property type="match status" value="2"/>
</dbReference>
<dbReference type="InterPro" id="IPR052286">
    <property type="entry name" value="Wnt_signaling_inhibitor"/>
</dbReference>
<dbReference type="GO" id="GO:0005886">
    <property type="term" value="C:plasma membrane"/>
    <property type="evidence" value="ECO:0007669"/>
    <property type="project" value="TreeGrafter"/>
</dbReference>
<evidence type="ECO:0000256" key="1">
    <source>
        <dbReference type="ARBA" id="ARBA00022614"/>
    </source>
</evidence>
<keyword evidence="3" id="KW-0677">Repeat</keyword>
<dbReference type="SMART" id="SM00365">
    <property type="entry name" value="LRR_SD22"/>
    <property type="match status" value="3"/>
</dbReference>
<feature type="chain" id="PRO_5042811768" description="Trophoblast glycoprotein a" evidence="5">
    <location>
        <begin position="20"/>
        <end position="367"/>
    </location>
</feature>
<organism evidence="8 9">
    <name type="scientific">Eleginops maclovinus</name>
    <name type="common">Patagonian blennie</name>
    <name type="synonym">Eleginus maclovinus</name>
    <dbReference type="NCBI Taxonomy" id="56733"/>
    <lineage>
        <taxon>Eukaryota</taxon>
        <taxon>Metazoa</taxon>
        <taxon>Chordata</taxon>
        <taxon>Craniata</taxon>
        <taxon>Vertebrata</taxon>
        <taxon>Euteleostomi</taxon>
        <taxon>Actinopterygii</taxon>
        <taxon>Neopterygii</taxon>
        <taxon>Teleostei</taxon>
        <taxon>Neoteleostei</taxon>
        <taxon>Acanthomorphata</taxon>
        <taxon>Eupercaria</taxon>
        <taxon>Perciformes</taxon>
        <taxon>Notothenioidei</taxon>
        <taxon>Eleginopidae</taxon>
        <taxon>Eleginops</taxon>
    </lineage>
</organism>
<protein>
    <recommendedName>
        <fullName evidence="10">Trophoblast glycoprotein a</fullName>
    </recommendedName>
</protein>
<keyword evidence="4" id="KW-1133">Transmembrane helix</keyword>
<dbReference type="FunFam" id="3.80.10.10:FF:000082">
    <property type="entry name" value="Leucine-rich repeat-containing 24"/>
    <property type="match status" value="1"/>
</dbReference>
<accession>A0AAN8AAG1</accession>
<feature type="domain" description="LRRCT" evidence="7">
    <location>
        <begin position="237"/>
        <end position="289"/>
    </location>
</feature>
<evidence type="ECO:0000313" key="8">
    <source>
        <dbReference type="EMBL" id="KAK5855416.1"/>
    </source>
</evidence>
<comment type="caution">
    <text evidence="8">The sequence shown here is derived from an EMBL/GenBank/DDBJ whole genome shotgun (WGS) entry which is preliminary data.</text>
</comment>
<dbReference type="Pfam" id="PF13855">
    <property type="entry name" value="LRR_8"/>
    <property type="match status" value="2"/>
</dbReference>
<sequence>MRDLAQRIVFCALLGSVYASCPPRCECSEAAHTVKCVSRELRAVPAGIPGYTRNLFITGNQISRIGPECFTGLDNVTTLSLSNNRISEVDSNTFAELRSLRSLDLSNNQLAIIHPMAFMVQNHSLQELNLSRALYNHSSVMDLATSLYSSSLGALKRLDLSHNGLIFLPSRIFSHLTALQRLLLSNNSLVAIHNSSFSGLEHLEVLDLTLNSLKAVPEEGLRELDSLPRADLLLGENPFTCTCGIEPFALWLNRSQGRISDAESLVCAYPAGMRNTSMLSVVTLTLGCHQSGAGADLALQTSYVFLGIVLGFVGLIFLFVLYLNRKGIKKRIYDIRDACREVWEGYHYRFEIDSDPRLSQVCTSADI</sequence>
<dbReference type="EMBL" id="JAUZQC010000018">
    <property type="protein sequence ID" value="KAK5855416.1"/>
    <property type="molecule type" value="Genomic_DNA"/>
</dbReference>
<keyword evidence="1" id="KW-0433">Leucine-rich repeat</keyword>
<dbReference type="SMART" id="SM00369">
    <property type="entry name" value="LRR_TYP"/>
    <property type="match status" value="5"/>
</dbReference>
<proteinExistence type="predicted"/>
<dbReference type="PANTHER" id="PTHR24364:SF22">
    <property type="entry name" value="TROPHOBLAST GLYCOPROTEIN A-RELATED"/>
    <property type="match status" value="1"/>
</dbReference>
<dbReference type="Proteomes" id="UP001346869">
    <property type="component" value="Unassembled WGS sequence"/>
</dbReference>
<evidence type="ECO:0000256" key="5">
    <source>
        <dbReference type="SAM" id="SignalP"/>
    </source>
</evidence>
<evidence type="ECO:0000259" key="7">
    <source>
        <dbReference type="SMART" id="SM00082"/>
    </source>
</evidence>
<reference evidence="8 9" key="2">
    <citation type="journal article" date="2023" name="Mol. Biol. Evol.">
        <title>Genomics of Secondarily Temperate Adaptation in the Only Non-Antarctic Icefish.</title>
        <authorList>
            <person name="Rivera-Colon A.G."/>
            <person name="Rayamajhi N."/>
            <person name="Minhas B.F."/>
            <person name="Madrigal G."/>
            <person name="Bilyk K.T."/>
            <person name="Yoon V."/>
            <person name="Hune M."/>
            <person name="Gregory S."/>
            <person name="Cheng C.H.C."/>
            <person name="Catchen J.M."/>
        </authorList>
    </citation>
    <scope>NUCLEOTIDE SEQUENCE [LARGE SCALE GENOMIC DNA]</scope>
    <source>
        <strain evidence="8">JMC-PN-2008</strain>
    </source>
</reference>
<dbReference type="SMART" id="SM00013">
    <property type="entry name" value="LRRNT"/>
    <property type="match status" value="1"/>
</dbReference>
<dbReference type="InterPro" id="IPR032675">
    <property type="entry name" value="LRR_dom_sf"/>
</dbReference>
<keyword evidence="2 5" id="KW-0732">Signal</keyword>
<name>A0AAN8AAG1_ELEMC</name>
<feature type="transmembrane region" description="Helical" evidence="4">
    <location>
        <begin position="303"/>
        <end position="323"/>
    </location>
</feature>
<evidence type="ECO:0000256" key="4">
    <source>
        <dbReference type="SAM" id="Phobius"/>
    </source>
</evidence>
<evidence type="ECO:0000313" key="9">
    <source>
        <dbReference type="Proteomes" id="UP001346869"/>
    </source>
</evidence>
<gene>
    <name evidence="8" type="ORF">PBY51_005517</name>
</gene>
<keyword evidence="4" id="KW-0812">Transmembrane</keyword>
<dbReference type="PANTHER" id="PTHR24364">
    <property type="entry name" value="LP06937P"/>
    <property type="match status" value="1"/>
</dbReference>
<evidence type="ECO:0000259" key="6">
    <source>
        <dbReference type="SMART" id="SM00013"/>
    </source>
</evidence>
<keyword evidence="4" id="KW-0472">Membrane</keyword>
<dbReference type="InterPro" id="IPR000372">
    <property type="entry name" value="LRRNT"/>
</dbReference>
<evidence type="ECO:0008006" key="10">
    <source>
        <dbReference type="Google" id="ProtNLM"/>
    </source>
</evidence>
<dbReference type="InterPro" id="IPR000483">
    <property type="entry name" value="Cys-rich_flank_reg_C"/>
</dbReference>
<evidence type="ECO:0000256" key="3">
    <source>
        <dbReference type="ARBA" id="ARBA00022737"/>
    </source>
</evidence>
<dbReference type="Pfam" id="PF00560">
    <property type="entry name" value="LRR_1"/>
    <property type="match status" value="1"/>
</dbReference>
<dbReference type="Gene3D" id="3.80.10.10">
    <property type="entry name" value="Ribonuclease Inhibitor"/>
    <property type="match status" value="1"/>
</dbReference>
<keyword evidence="9" id="KW-1185">Reference proteome</keyword>